<evidence type="ECO:0000313" key="2">
    <source>
        <dbReference type="EnsemblMetazoa" id="GPPI022173-PA"/>
    </source>
</evidence>
<dbReference type="Proteomes" id="UP000092460">
    <property type="component" value="Unassembled WGS sequence"/>
</dbReference>
<dbReference type="EnsemblMetazoa" id="GPPI022173-RA">
    <property type="protein sequence ID" value="GPPI022173-PA"/>
    <property type="gene ID" value="GPPI022173"/>
</dbReference>
<evidence type="ECO:0000256" key="1">
    <source>
        <dbReference type="SAM" id="Phobius"/>
    </source>
</evidence>
<dbReference type="EMBL" id="JXJN01009896">
    <property type="status" value="NOT_ANNOTATED_CDS"/>
    <property type="molecule type" value="Genomic_DNA"/>
</dbReference>
<keyword evidence="1" id="KW-1133">Transmembrane helix</keyword>
<feature type="transmembrane region" description="Helical" evidence="1">
    <location>
        <begin position="7"/>
        <end position="27"/>
    </location>
</feature>
<reference evidence="3" key="1">
    <citation type="submission" date="2015-01" db="EMBL/GenBank/DDBJ databases">
        <authorList>
            <person name="Aksoy S."/>
            <person name="Warren W."/>
            <person name="Wilson R.K."/>
        </authorList>
    </citation>
    <scope>NUCLEOTIDE SEQUENCE [LARGE SCALE GENOMIC DNA]</scope>
    <source>
        <strain evidence="3">IAEA</strain>
    </source>
</reference>
<keyword evidence="3" id="KW-1185">Reference proteome</keyword>
<keyword evidence="1" id="KW-0472">Membrane</keyword>
<dbReference type="AlphaFoldDB" id="A0A1B0B8C9"/>
<name>A0A1B0B8C9_9MUSC</name>
<dbReference type="VEuPathDB" id="VectorBase:GPPI022173"/>
<protein>
    <submittedName>
        <fullName evidence="2">Uncharacterized protein</fullName>
    </submittedName>
</protein>
<keyword evidence="1" id="KW-0812">Transmembrane</keyword>
<sequence>MHMTRDGILFEFIFFLTPKAITLYAVLSVKRLFAVMIVVARHLTTASNCLESFLSRNSVFEKYTHPCKLTERKDLVMAFSLPGVQTMTEARDMVFFLLASNCTQQESEELVSLWVTVSERLVKQMHNRFRIEEDLKLSEKIFRFLTRIKS</sequence>
<reference evidence="2" key="2">
    <citation type="submission" date="2020-05" db="UniProtKB">
        <authorList>
            <consortium name="EnsemblMetazoa"/>
        </authorList>
    </citation>
    <scope>IDENTIFICATION</scope>
    <source>
        <strain evidence="2">IAEA</strain>
    </source>
</reference>
<proteinExistence type="predicted"/>
<accession>A0A1B0B8C9</accession>
<evidence type="ECO:0000313" key="3">
    <source>
        <dbReference type="Proteomes" id="UP000092460"/>
    </source>
</evidence>
<organism evidence="2 3">
    <name type="scientific">Glossina palpalis gambiensis</name>
    <dbReference type="NCBI Taxonomy" id="67801"/>
    <lineage>
        <taxon>Eukaryota</taxon>
        <taxon>Metazoa</taxon>
        <taxon>Ecdysozoa</taxon>
        <taxon>Arthropoda</taxon>
        <taxon>Hexapoda</taxon>
        <taxon>Insecta</taxon>
        <taxon>Pterygota</taxon>
        <taxon>Neoptera</taxon>
        <taxon>Endopterygota</taxon>
        <taxon>Diptera</taxon>
        <taxon>Brachycera</taxon>
        <taxon>Muscomorpha</taxon>
        <taxon>Hippoboscoidea</taxon>
        <taxon>Glossinidae</taxon>
        <taxon>Glossina</taxon>
    </lineage>
</organism>